<feature type="repeat" description="WD" evidence="3">
    <location>
        <begin position="1165"/>
        <end position="1206"/>
    </location>
</feature>
<dbReference type="Proteomes" id="UP000027456">
    <property type="component" value="Unassembled WGS sequence"/>
</dbReference>
<feature type="repeat" description="WD" evidence="3">
    <location>
        <begin position="1080"/>
        <end position="1121"/>
    </location>
</feature>
<sequence>MSLRESLARSKAKWKKRLHVGSKNPTPTPSSSNSLGTSTPSHIPATNAPTPPQPINTNSGSAVPTTSQSNHPSGVASTGWSGGKTLLSVLESGANAFGPLTSIIGRLSTCIDIHERAAKGRKDYEELRNKLKELVGDLRGCMVEQMGLEMTNSVKHVCTELEVEVKRVEEKLERTTVKQLVEAMDASEDIFECYRRIQTHLERLTLNTTMNVLKRLNDQNEAIERQTKVFNKQEMESRLKGMTPILSAIYNSAESDDIGRGGCTPGTRLAQIDLLLSWARDSKAGKTCWMNGMAGTGKTTIAYSVCSQLNESFGLGASFFCSRVISECRQVKNIIPSIAYQLARFSLPFRCALVDVLESDPDAHTRALKLQYDKLIVGPLLKVQDSLPLDLIVIIDALDECENENSLAQILDLILSAAPTLPIRFLVSSRPEPDIYRRMMSRGNEQGDTRLVLHELAVSDVSSDIATYMQREMRHIPLTDAQRSSLIQRCGVLFIYASTTCRYIDEGYKAENLENAIDTILRPASMPMEAGDENVIDELYSTILENAFHRSRRRLEDKRKMRAALETVICAQEPLTLHIVARILGLEGVKQVDALLKPLRSVLNIAVDNGLVTTLHASFPEFMFSLDRSGTFHCVASSRNSELAERCLEVIDAVEPKFNICGLSSSFLFDGEVKDLDERVREKIPSIVIYSCRYWSAHLCLGGVREKLAALVHKFFTKSLLLWMEILNLTKRIRFGTSMIRDAEKWCQKTVVHDGLTNIVRDAAQFVSVYANHPISQSTPHIYVSMLAFWPRLRPVSIAYMSMTAGILEPAGTAMARRQSALLATWRISNGRVYSISLCSYVGRIVAATQGAVGLFNTSTGDGVLHIQRWETQEVQVVAISPDGSQLVFGGKGGVYLVDVSSEAIRGVSGPGSPVWSIAYSPDGSHFACGLLNGDIYLYTSQQGEPVLGPLEAHTDVVSSIAFSPDGLFLASGSYDKSILVWEVKGGHLVGSPLKGHSYWVLSVSYSPDGTHIVSASEDATIRVWDPLTGHTVLGPLREHSDSVRSVAFSYDGAFIASASDDKTIRVYNARTGQTVLGPLEGHTGSVMSVIFSLDGTQLFSCSKDGTIRLWDVQNLDARNSQPDLPNDFCSIRYSHDGSRVASGSSDGNVCIWDVQTGGIVLGPLQGHSKTVWAVDLSSNNEYIASASMDSTLQIWSAHDGKGLHGPMKGHTNGVNCVRFSPDSSLLVSGSDDQTLRVWEVTSGESVIEPLKGHSGAVLSTAFSPNKALVVSGSSDFTIRVWDIKIGQTVVGPLQGHEWQVSSVEFSVDGSKIVSGSWDGSIRTWDAQTGQALLVWGKSQAAIYSVSSSSNGRYVVSASDDSTKRLWDAQTRGLILTLEDRLDNVRSVQFSPDGSYVVSCSDSGTIRFWDVSGRISNLQLNESSEPGEAVVATDLASGPWSLDSSGWLVGQQQQRLVWVPDDLCASTPLHPNDLVTGKQGSLKLSFDGVHIGEGWTGCYRP</sequence>
<dbReference type="InterPro" id="IPR056884">
    <property type="entry name" value="NPHP3-like_N"/>
</dbReference>
<feature type="repeat" description="WD" evidence="3">
    <location>
        <begin position="1208"/>
        <end position="1249"/>
    </location>
</feature>
<dbReference type="InterPro" id="IPR036322">
    <property type="entry name" value="WD40_repeat_dom_sf"/>
</dbReference>
<keyword evidence="1 3" id="KW-0853">WD repeat</keyword>
<reference evidence="7 8" key="1">
    <citation type="submission" date="2013-12" db="EMBL/GenBank/DDBJ databases">
        <authorList>
            <person name="Cubeta M."/>
            <person name="Pakala S."/>
            <person name="Fedorova N."/>
            <person name="Thomas E."/>
            <person name="Dean R."/>
            <person name="Jabaji S."/>
            <person name="Neate S."/>
            <person name="Toda T."/>
            <person name="Tavantzis S."/>
            <person name="Vilgalys R."/>
            <person name="Bharathan N."/>
            <person name="Pakala S."/>
            <person name="Losada L.S."/>
            <person name="Zafar N."/>
            <person name="Nierman W."/>
        </authorList>
    </citation>
    <scope>NUCLEOTIDE SEQUENCE [LARGE SCALE GENOMIC DNA]</scope>
    <source>
        <strain evidence="7 8">123E</strain>
    </source>
</reference>
<comment type="caution">
    <text evidence="7">The sequence shown here is derived from an EMBL/GenBank/DDBJ whole genome shotgun (WGS) entry which is preliminary data.</text>
</comment>
<feature type="compositionally biased region" description="Basic residues" evidence="5">
    <location>
        <begin position="10"/>
        <end position="20"/>
    </location>
</feature>
<dbReference type="CDD" id="cd00200">
    <property type="entry name" value="WD40"/>
    <property type="match status" value="2"/>
</dbReference>
<dbReference type="InterPro" id="IPR015943">
    <property type="entry name" value="WD40/YVTN_repeat-like_dom_sf"/>
</dbReference>
<feature type="repeat" description="WD" evidence="3">
    <location>
        <begin position="1131"/>
        <end position="1163"/>
    </location>
</feature>
<keyword evidence="2" id="KW-0677">Repeat</keyword>
<feature type="repeat" description="WD" evidence="3">
    <location>
        <begin position="1037"/>
        <end position="1078"/>
    </location>
</feature>
<evidence type="ECO:0000256" key="2">
    <source>
        <dbReference type="ARBA" id="ARBA00022737"/>
    </source>
</evidence>
<dbReference type="Pfam" id="PF00400">
    <property type="entry name" value="WD40"/>
    <property type="match status" value="12"/>
</dbReference>
<organism evidence="7 8">
    <name type="scientific">Rhizoctonia solani 123E</name>
    <dbReference type="NCBI Taxonomy" id="1423351"/>
    <lineage>
        <taxon>Eukaryota</taxon>
        <taxon>Fungi</taxon>
        <taxon>Dikarya</taxon>
        <taxon>Basidiomycota</taxon>
        <taxon>Agaricomycotina</taxon>
        <taxon>Agaricomycetes</taxon>
        <taxon>Cantharellales</taxon>
        <taxon>Ceratobasidiaceae</taxon>
        <taxon>Rhizoctonia</taxon>
    </lineage>
</organism>
<dbReference type="OrthoDB" id="1068471at2759"/>
<evidence type="ECO:0000256" key="5">
    <source>
        <dbReference type="SAM" id="MobiDB-lite"/>
    </source>
</evidence>
<feature type="repeat" description="WD" evidence="3">
    <location>
        <begin position="951"/>
        <end position="992"/>
    </location>
</feature>
<dbReference type="SUPFAM" id="SSF52540">
    <property type="entry name" value="P-loop containing nucleoside triphosphate hydrolases"/>
    <property type="match status" value="1"/>
</dbReference>
<evidence type="ECO:0000256" key="4">
    <source>
        <dbReference type="SAM" id="Coils"/>
    </source>
</evidence>
<dbReference type="InterPro" id="IPR019775">
    <property type="entry name" value="WD40_repeat_CS"/>
</dbReference>
<dbReference type="STRING" id="1423351.A0A074RMR9"/>
<evidence type="ECO:0000313" key="8">
    <source>
        <dbReference type="Proteomes" id="UP000027456"/>
    </source>
</evidence>
<dbReference type="InterPro" id="IPR001680">
    <property type="entry name" value="WD40_rpt"/>
</dbReference>
<dbReference type="PANTHER" id="PTHR19848:SF8">
    <property type="entry name" value="F-BOX AND WD REPEAT DOMAIN CONTAINING 7"/>
    <property type="match status" value="1"/>
</dbReference>
<evidence type="ECO:0000256" key="1">
    <source>
        <dbReference type="ARBA" id="ARBA00022574"/>
    </source>
</evidence>
<dbReference type="SUPFAM" id="SSF63829">
    <property type="entry name" value="Calcium-dependent phosphotriesterase"/>
    <property type="match status" value="1"/>
</dbReference>
<dbReference type="PROSITE" id="PS50294">
    <property type="entry name" value="WD_REPEATS_REGION"/>
    <property type="match status" value="9"/>
</dbReference>
<keyword evidence="8" id="KW-1185">Reference proteome</keyword>
<feature type="compositionally biased region" description="Polar residues" evidence="5">
    <location>
        <begin position="55"/>
        <end position="78"/>
    </location>
</feature>
<feature type="repeat" description="WD" evidence="3">
    <location>
        <begin position="1251"/>
        <end position="1292"/>
    </location>
</feature>
<dbReference type="Gene3D" id="2.130.10.10">
    <property type="entry name" value="YVTN repeat-like/Quinoprotein amine dehydrogenase"/>
    <property type="match status" value="5"/>
</dbReference>
<evidence type="ECO:0000259" key="6">
    <source>
        <dbReference type="Pfam" id="PF24883"/>
    </source>
</evidence>
<accession>A0A074RMR9</accession>
<name>A0A074RMR9_9AGAM</name>
<dbReference type="Gene3D" id="3.40.50.300">
    <property type="entry name" value="P-loop containing nucleotide triphosphate hydrolases"/>
    <property type="match status" value="1"/>
</dbReference>
<evidence type="ECO:0000256" key="3">
    <source>
        <dbReference type="PROSITE-ProRule" id="PRU00221"/>
    </source>
</evidence>
<feature type="domain" description="Nephrocystin 3-like N-terminal" evidence="6">
    <location>
        <begin position="275"/>
        <end position="430"/>
    </location>
</feature>
<dbReference type="EMBL" id="AZST01001006">
    <property type="protein sequence ID" value="KEP46645.1"/>
    <property type="molecule type" value="Genomic_DNA"/>
</dbReference>
<keyword evidence="4" id="KW-0175">Coiled coil</keyword>
<feature type="repeat" description="WD" evidence="3">
    <location>
        <begin position="1294"/>
        <end position="1335"/>
    </location>
</feature>
<dbReference type="InterPro" id="IPR011047">
    <property type="entry name" value="Quinoprotein_ADH-like_sf"/>
</dbReference>
<dbReference type="InterPro" id="IPR020472">
    <property type="entry name" value="WD40_PAC1"/>
</dbReference>
<protein>
    <submittedName>
        <fullName evidence="7">Vegetative incompatibility protein HET-E-1</fullName>
    </submittedName>
</protein>
<dbReference type="SMART" id="SM00320">
    <property type="entry name" value="WD40"/>
    <property type="match status" value="14"/>
</dbReference>
<proteinExistence type="predicted"/>
<dbReference type="Pfam" id="PF24883">
    <property type="entry name" value="NPHP3_N"/>
    <property type="match status" value="1"/>
</dbReference>
<feature type="repeat" description="WD" evidence="3">
    <location>
        <begin position="994"/>
        <end position="1026"/>
    </location>
</feature>
<dbReference type="InterPro" id="IPR027417">
    <property type="entry name" value="P-loop_NTPase"/>
</dbReference>
<feature type="coiled-coil region" evidence="4">
    <location>
        <begin position="206"/>
        <end position="233"/>
    </location>
</feature>
<feature type="repeat" description="WD" evidence="3">
    <location>
        <begin position="1336"/>
        <end position="1377"/>
    </location>
</feature>
<dbReference type="SUPFAM" id="SSF50978">
    <property type="entry name" value="WD40 repeat-like"/>
    <property type="match status" value="1"/>
</dbReference>
<feature type="region of interest" description="Disordered" evidence="5">
    <location>
        <begin position="1"/>
        <end position="78"/>
    </location>
</feature>
<feature type="repeat" description="WD" evidence="3">
    <location>
        <begin position="1378"/>
        <end position="1412"/>
    </location>
</feature>
<dbReference type="PRINTS" id="PR00320">
    <property type="entry name" value="GPROTEINBRPT"/>
</dbReference>
<feature type="compositionally biased region" description="Low complexity" evidence="5">
    <location>
        <begin position="21"/>
        <end position="41"/>
    </location>
</feature>
<feature type="coiled-coil region" evidence="4">
    <location>
        <begin position="117"/>
        <end position="178"/>
    </location>
</feature>
<dbReference type="SUPFAM" id="SSF50998">
    <property type="entry name" value="Quinoprotein alcohol dehydrogenase-like"/>
    <property type="match status" value="1"/>
</dbReference>
<dbReference type="InterPro" id="IPR059179">
    <property type="entry name" value="MLKL-like_MCAfunc"/>
</dbReference>
<evidence type="ECO:0000313" key="7">
    <source>
        <dbReference type="EMBL" id="KEP46645.1"/>
    </source>
</evidence>
<dbReference type="PANTHER" id="PTHR19848">
    <property type="entry name" value="WD40 REPEAT PROTEIN"/>
    <property type="match status" value="1"/>
</dbReference>
<gene>
    <name evidence="7" type="ORF">V565_187900</name>
</gene>
<dbReference type="HOGENOM" id="CLU_000288_6_3_1"/>
<dbReference type="PROSITE" id="PS00678">
    <property type="entry name" value="WD_REPEATS_1"/>
    <property type="match status" value="6"/>
</dbReference>
<dbReference type="PROSITE" id="PS50082">
    <property type="entry name" value="WD_REPEATS_2"/>
    <property type="match status" value="11"/>
</dbReference>
<dbReference type="CDD" id="cd21037">
    <property type="entry name" value="MLKL_NTD"/>
    <property type="match status" value="1"/>
</dbReference>